<name>A0A1M5NSM9_STRHI</name>
<dbReference type="PANTHER" id="PTHR43798:SF33">
    <property type="entry name" value="HYDROLASE, PUTATIVE (AFU_ORTHOLOGUE AFUA_2G14860)-RELATED"/>
    <property type="match status" value="1"/>
</dbReference>
<dbReference type="GO" id="GO:0016020">
    <property type="term" value="C:membrane"/>
    <property type="evidence" value="ECO:0007669"/>
    <property type="project" value="TreeGrafter"/>
</dbReference>
<dbReference type="Pfam" id="PF12697">
    <property type="entry name" value="Abhydrolase_6"/>
    <property type="match status" value="1"/>
</dbReference>
<organism evidence="2 3">
    <name type="scientific">Streptoalloteichus hindustanus</name>
    <dbReference type="NCBI Taxonomy" id="2017"/>
    <lineage>
        <taxon>Bacteria</taxon>
        <taxon>Bacillati</taxon>
        <taxon>Actinomycetota</taxon>
        <taxon>Actinomycetes</taxon>
        <taxon>Pseudonocardiales</taxon>
        <taxon>Pseudonocardiaceae</taxon>
        <taxon>Streptoalloteichus</taxon>
    </lineage>
</organism>
<dbReference type="PANTHER" id="PTHR43798">
    <property type="entry name" value="MONOACYLGLYCEROL LIPASE"/>
    <property type="match status" value="1"/>
</dbReference>
<gene>
    <name evidence="2" type="ORF">SAMN05444320_11693</name>
</gene>
<evidence type="ECO:0000313" key="3">
    <source>
        <dbReference type="Proteomes" id="UP000184501"/>
    </source>
</evidence>
<reference evidence="2 3" key="1">
    <citation type="submission" date="2016-11" db="EMBL/GenBank/DDBJ databases">
        <authorList>
            <person name="Jaros S."/>
            <person name="Januszkiewicz K."/>
            <person name="Wedrychowicz H."/>
        </authorList>
    </citation>
    <scope>NUCLEOTIDE SEQUENCE [LARGE SCALE GENOMIC DNA]</scope>
    <source>
        <strain evidence="2 3">DSM 44523</strain>
    </source>
</reference>
<evidence type="ECO:0000313" key="2">
    <source>
        <dbReference type="EMBL" id="SHG92455.1"/>
    </source>
</evidence>
<accession>A0A1M5NSM9</accession>
<sequence>MIPSASGAVHTVRRGRPGAPPVLLACGLGGACFDWSPVTRLLAASARTVAFDRPGTGHSAPASAPPGLRRELAVLDAVLNAADADAAGADADAVAGGTAGSGAVVLVGHSAAALHIEAYARTRPHRVRGLVLVDPSTEPPGEDGRRESDPTEAVARFLLRFPPPSPAVSRWLGPAVRRLMVRLGTSTGRETASREEVAEVYSRPDVLRAVLAENAGFDDLVADVQRVRAEHPLPDVPLVVLTARRALGGPRQARWIHHAHDALAAMSPRGERVVVPGSGHLMAADRPDAVALAVRRVLDAA</sequence>
<evidence type="ECO:0000259" key="1">
    <source>
        <dbReference type="Pfam" id="PF12697"/>
    </source>
</evidence>
<dbReference type="InterPro" id="IPR050266">
    <property type="entry name" value="AB_hydrolase_sf"/>
</dbReference>
<dbReference type="GO" id="GO:0003824">
    <property type="term" value="F:catalytic activity"/>
    <property type="evidence" value="ECO:0007669"/>
    <property type="project" value="UniProtKB-ARBA"/>
</dbReference>
<dbReference type="SUPFAM" id="SSF53474">
    <property type="entry name" value="alpha/beta-Hydrolases"/>
    <property type="match status" value="1"/>
</dbReference>
<dbReference type="EMBL" id="FQVN01000016">
    <property type="protein sequence ID" value="SHG92455.1"/>
    <property type="molecule type" value="Genomic_DNA"/>
</dbReference>
<keyword evidence="3" id="KW-1185">Reference proteome</keyword>
<dbReference type="STRING" id="2017.SAMN05444320_11693"/>
<dbReference type="AlphaFoldDB" id="A0A1M5NSM9"/>
<proteinExistence type="predicted"/>
<dbReference type="Proteomes" id="UP000184501">
    <property type="component" value="Unassembled WGS sequence"/>
</dbReference>
<dbReference type="InterPro" id="IPR029058">
    <property type="entry name" value="AB_hydrolase_fold"/>
</dbReference>
<dbReference type="InterPro" id="IPR000073">
    <property type="entry name" value="AB_hydrolase_1"/>
</dbReference>
<protein>
    <submittedName>
        <fullName evidence="2">Pimeloyl-ACP methyl ester carboxylesterase</fullName>
    </submittedName>
</protein>
<feature type="domain" description="AB hydrolase-1" evidence="1">
    <location>
        <begin position="22"/>
        <end position="291"/>
    </location>
</feature>
<dbReference type="Gene3D" id="3.40.50.1820">
    <property type="entry name" value="alpha/beta hydrolase"/>
    <property type="match status" value="1"/>
</dbReference>